<proteinExistence type="predicted"/>
<sequence>MQSRARRRGPRTAGPSLAGLGAGAAVAVLALAMLLKFSTVSETGRFVVFCVLGITLPGFALWRLIGSYRRNLVEDCAAGFAVGTAAQIIVYLASSSVGFQQWSWVWAPIVLVITFLDREVRSRVWCRVEEPLRPLQAWMLAAACAIVLIVVFVKGPMEFLPAYTDPLRSYPDLAFQQALAASAKYDVPIATLWLGGEPMKYHTFFHQSTAATAWATRIDLTDLIHSLTWLPLLLAGCALVFALTQRFMGTTPEGDRRVGTTWAGPLAVLVAGLGGAIQPLPDLGLGGISTAVAAYLSPTQNLGVLVTLVICLVAVDLLRGQPPRSRWVLLIGLTLIAAGAKSTILPLAGFGFGLAFVFQVMARRKSGTALWAGALCLTVFLGALVLIFGGESWGTKLKPFETFVQLSPYSALRNGDGVDGKAQLLTALTTLLSWGLASIGVLFLGRRWRDPGVVFLAGLSLAGLAFTLVTTQSGISQLYFLRTAFPVIAVLACVGLANLVARLGDQRSAVLVGVSGLLGLAACAGARVGAEDLKGVKGPWVWTVAALAATGLLVAVGWKLARRRGGLLTAFVVGVAAAAMVGATLVPLQAVVSDHASALVFAKPGRGGATAPEAGAARWLRRNSKPGELVATNAHCIIQREEICDSRHFWIAALSERPVLVEGWSYSNQANRISVRTGVNPSLLPYWDEQELAANDAAFTAPSAAVIERLRRIGVRWLYADNRAGQVAPNLKSFVRLRHATLDATIYELR</sequence>
<evidence type="ECO:0000313" key="2">
    <source>
        <dbReference type="EMBL" id="GAA1591018.1"/>
    </source>
</evidence>
<dbReference type="Proteomes" id="UP001500393">
    <property type="component" value="Unassembled WGS sequence"/>
</dbReference>
<keyword evidence="1" id="KW-0472">Membrane</keyword>
<feature type="transmembrane region" description="Helical" evidence="1">
    <location>
        <begin position="137"/>
        <end position="157"/>
    </location>
</feature>
<feature type="transmembrane region" description="Helical" evidence="1">
    <location>
        <begin position="567"/>
        <end position="588"/>
    </location>
</feature>
<feature type="transmembrane region" description="Helical" evidence="1">
    <location>
        <begin position="46"/>
        <end position="65"/>
    </location>
</feature>
<reference evidence="2 3" key="1">
    <citation type="journal article" date="2019" name="Int. J. Syst. Evol. Microbiol.">
        <title>The Global Catalogue of Microorganisms (GCM) 10K type strain sequencing project: providing services to taxonomists for standard genome sequencing and annotation.</title>
        <authorList>
            <consortium name="The Broad Institute Genomics Platform"/>
            <consortium name="The Broad Institute Genome Sequencing Center for Infectious Disease"/>
            <person name="Wu L."/>
            <person name="Ma J."/>
        </authorList>
    </citation>
    <scope>NUCLEOTIDE SEQUENCE [LARGE SCALE GENOMIC DNA]</scope>
    <source>
        <strain evidence="2 3">JCM 14969</strain>
    </source>
</reference>
<dbReference type="EMBL" id="BAAAOS010000037">
    <property type="protein sequence ID" value="GAA1591018.1"/>
    <property type="molecule type" value="Genomic_DNA"/>
</dbReference>
<feature type="transmembrane region" description="Helical" evidence="1">
    <location>
        <begin position="508"/>
        <end position="528"/>
    </location>
</feature>
<feature type="transmembrane region" description="Helical" evidence="1">
    <location>
        <begin position="479"/>
        <end position="501"/>
    </location>
</feature>
<feature type="transmembrane region" description="Helical" evidence="1">
    <location>
        <begin position="229"/>
        <end position="248"/>
    </location>
</feature>
<feature type="transmembrane region" description="Helical" evidence="1">
    <location>
        <begin position="260"/>
        <end position="280"/>
    </location>
</feature>
<evidence type="ECO:0000256" key="1">
    <source>
        <dbReference type="SAM" id="Phobius"/>
    </source>
</evidence>
<feature type="transmembrane region" description="Helical" evidence="1">
    <location>
        <begin position="540"/>
        <end position="560"/>
    </location>
</feature>
<feature type="transmembrane region" description="Helical" evidence="1">
    <location>
        <begin position="369"/>
        <end position="389"/>
    </location>
</feature>
<evidence type="ECO:0000313" key="3">
    <source>
        <dbReference type="Proteomes" id="UP001500393"/>
    </source>
</evidence>
<comment type="caution">
    <text evidence="2">The sequence shown here is derived from an EMBL/GenBank/DDBJ whole genome shotgun (WGS) entry which is preliminary data.</text>
</comment>
<feature type="transmembrane region" description="Helical" evidence="1">
    <location>
        <begin position="12"/>
        <end position="34"/>
    </location>
</feature>
<name>A0ABN2E273_9ACTN</name>
<keyword evidence="1" id="KW-0812">Transmembrane</keyword>
<keyword evidence="1" id="KW-1133">Transmembrane helix</keyword>
<protein>
    <recommendedName>
        <fullName evidence="4">4-amino-4-deoxy-L-arabinose transferase</fullName>
    </recommendedName>
</protein>
<feature type="transmembrane region" description="Helical" evidence="1">
    <location>
        <begin position="424"/>
        <end position="445"/>
    </location>
</feature>
<dbReference type="RefSeq" id="WP_344218140.1">
    <property type="nucleotide sequence ID" value="NZ_BAAAOS010000037.1"/>
</dbReference>
<accession>A0ABN2E273</accession>
<feature type="transmembrane region" description="Helical" evidence="1">
    <location>
        <begin position="300"/>
        <end position="318"/>
    </location>
</feature>
<keyword evidence="3" id="KW-1185">Reference proteome</keyword>
<evidence type="ECO:0008006" key="4">
    <source>
        <dbReference type="Google" id="ProtNLM"/>
    </source>
</evidence>
<feature type="transmembrane region" description="Helical" evidence="1">
    <location>
        <begin position="72"/>
        <end position="93"/>
    </location>
</feature>
<organism evidence="2 3">
    <name type="scientific">Kribbella sancticallisti</name>
    <dbReference type="NCBI Taxonomy" id="460087"/>
    <lineage>
        <taxon>Bacteria</taxon>
        <taxon>Bacillati</taxon>
        <taxon>Actinomycetota</taxon>
        <taxon>Actinomycetes</taxon>
        <taxon>Propionibacteriales</taxon>
        <taxon>Kribbellaceae</taxon>
        <taxon>Kribbella</taxon>
    </lineage>
</organism>
<gene>
    <name evidence="2" type="ORF">GCM10009789_51180</name>
</gene>
<feature type="transmembrane region" description="Helical" evidence="1">
    <location>
        <begin position="452"/>
        <end position="473"/>
    </location>
</feature>